<evidence type="ECO:0000256" key="3">
    <source>
        <dbReference type="ARBA" id="ARBA00023237"/>
    </source>
</evidence>
<sequence>MRFTRSGSAFSILLFASTALPATLQAQIAPTREEIQRERVLTPEARTGARLSVEGGIERAPCPLADPRFADIRVTISEVRFNKLAAVPPEALRAAWARHQGQSVPIATVCEIRDEAATILRRMGYLAAVQVPPQKIEDGVVQFDVLMARLVGIQVRGDAGRSERQIAGYLEKIREQDVFNIHDAERYLLLARDLPGYDVRLTLRPAGTVPGEVIGEVAVLHTPIELDANIQNYGSKDVGRFGGVARVQFNGLTGLGDQTTFSVFSTADFEEQLVLQAGHAFRLGSDGLTLSGDFTYAWTDPDIGGGLELKSETLVANLALSYPILRGQSANLFVAGGLDYVDQQVEFRSDPPTSISEDKLRVAFLRLDYDTIDPASLASTRGYSTAEPRWRTGASIELRQGLDIFGASKPCGANFVNCTFPNTPLSRIDADTTAFVARASGYAEFRPTPLLAISLSPSAQWAPDPLLSYEEFSAGNYTVGRGYDPGSIIGDSGIGVQAELRYGSILARGAGSIALQPYLFFDAAKVWNEDFTLPVIGRTRLYSAGGGLRAAWGNHARLDATVGVPLRRTGLQIEKPDPRLLISLTVKFLPWNR</sequence>
<feature type="signal peptide" evidence="4">
    <location>
        <begin position="1"/>
        <end position="21"/>
    </location>
</feature>
<dbReference type="AlphaFoldDB" id="A0A418WPL5"/>
<keyword evidence="2" id="KW-0812">Transmembrane</keyword>
<evidence type="ECO:0000259" key="5">
    <source>
        <dbReference type="Pfam" id="PF03865"/>
    </source>
</evidence>
<dbReference type="Pfam" id="PF03865">
    <property type="entry name" value="ShlB"/>
    <property type="match status" value="1"/>
</dbReference>
<accession>A0A418WPL5</accession>
<dbReference type="PANTHER" id="PTHR34597">
    <property type="entry name" value="SLR1661 PROTEIN"/>
    <property type="match status" value="1"/>
</dbReference>
<keyword evidence="1" id="KW-1134">Transmembrane beta strand</keyword>
<dbReference type="InterPro" id="IPR013686">
    <property type="entry name" value="Polypept-transport_assoc_ShlB"/>
</dbReference>
<evidence type="ECO:0000256" key="1">
    <source>
        <dbReference type="ARBA" id="ARBA00022452"/>
    </source>
</evidence>
<evidence type="ECO:0000259" key="6">
    <source>
        <dbReference type="Pfam" id="PF08479"/>
    </source>
</evidence>
<evidence type="ECO:0000256" key="4">
    <source>
        <dbReference type="SAM" id="SignalP"/>
    </source>
</evidence>
<dbReference type="Gene3D" id="2.40.160.50">
    <property type="entry name" value="membrane protein fhac: a member of the omp85/tpsb transporter family"/>
    <property type="match status" value="1"/>
</dbReference>
<dbReference type="Proteomes" id="UP000286100">
    <property type="component" value="Unassembled WGS sequence"/>
</dbReference>
<feature type="domain" description="Haemolysin activator HlyB C-terminal" evidence="5">
    <location>
        <begin position="221"/>
        <end position="529"/>
    </location>
</feature>
<dbReference type="OrthoDB" id="7486497at2"/>
<protein>
    <submittedName>
        <fullName evidence="7">ShlB/FhaC/HecB family hemolysin secretion/activation protein</fullName>
    </submittedName>
</protein>
<keyword evidence="8" id="KW-1185">Reference proteome</keyword>
<dbReference type="GO" id="GO:0046819">
    <property type="term" value="P:protein secretion by the type V secretion system"/>
    <property type="evidence" value="ECO:0007669"/>
    <property type="project" value="TreeGrafter"/>
</dbReference>
<organism evidence="7 8">
    <name type="scientific">Sphingomonas cavernae</name>
    <dbReference type="NCBI Taxonomy" id="2320861"/>
    <lineage>
        <taxon>Bacteria</taxon>
        <taxon>Pseudomonadati</taxon>
        <taxon>Pseudomonadota</taxon>
        <taxon>Alphaproteobacteria</taxon>
        <taxon>Sphingomonadales</taxon>
        <taxon>Sphingomonadaceae</taxon>
        <taxon>Sphingomonas</taxon>
    </lineage>
</organism>
<evidence type="ECO:0000313" key="7">
    <source>
        <dbReference type="EMBL" id="RJF93163.1"/>
    </source>
</evidence>
<feature type="domain" description="Polypeptide-transport-associated ShlB-type" evidence="6">
    <location>
        <begin position="75"/>
        <end position="146"/>
    </location>
</feature>
<dbReference type="GO" id="GO:0008320">
    <property type="term" value="F:protein transmembrane transporter activity"/>
    <property type="evidence" value="ECO:0007669"/>
    <property type="project" value="TreeGrafter"/>
</dbReference>
<dbReference type="PANTHER" id="PTHR34597:SF6">
    <property type="entry name" value="BLR6126 PROTEIN"/>
    <property type="match status" value="1"/>
</dbReference>
<keyword evidence="1" id="KW-0472">Membrane</keyword>
<dbReference type="GO" id="GO:0098046">
    <property type="term" value="C:type V protein secretion system complex"/>
    <property type="evidence" value="ECO:0007669"/>
    <property type="project" value="TreeGrafter"/>
</dbReference>
<keyword evidence="3" id="KW-0998">Cell outer membrane</keyword>
<feature type="chain" id="PRO_5019458763" evidence="4">
    <location>
        <begin position="22"/>
        <end position="593"/>
    </location>
</feature>
<comment type="caution">
    <text evidence="7">The sequence shown here is derived from an EMBL/GenBank/DDBJ whole genome shotgun (WGS) entry which is preliminary data.</text>
</comment>
<dbReference type="InterPro" id="IPR005565">
    <property type="entry name" value="Hemolysn_activator_HlyB_C"/>
</dbReference>
<reference evidence="7 8" key="1">
    <citation type="submission" date="2018-09" db="EMBL/GenBank/DDBJ databases">
        <authorList>
            <person name="Zhu H."/>
        </authorList>
    </citation>
    <scope>NUCLEOTIDE SEQUENCE [LARGE SCALE GENOMIC DNA]</scope>
    <source>
        <strain evidence="7 8">K2R01-6</strain>
    </source>
</reference>
<proteinExistence type="predicted"/>
<evidence type="ECO:0000313" key="8">
    <source>
        <dbReference type="Proteomes" id="UP000286100"/>
    </source>
</evidence>
<dbReference type="RefSeq" id="WP_119759442.1">
    <property type="nucleotide sequence ID" value="NZ_QYUM01000002.1"/>
</dbReference>
<dbReference type="InterPro" id="IPR051544">
    <property type="entry name" value="TPS_OM_transporter"/>
</dbReference>
<dbReference type="EMBL" id="QYUM01000002">
    <property type="protein sequence ID" value="RJF93163.1"/>
    <property type="molecule type" value="Genomic_DNA"/>
</dbReference>
<keyword evidence="4" id="KW-0732">Signal</keyword>
<gene>
    <name evidence="7" type="ORF">D3876_02015</name>
</gene>
<dbReference type="Pfam" id="PF08479">
    <property type="entry name" value="POTRA_2"/>
    <property type="match status" value="1"/>
</dbReference>
<name>A0A418WPL5_9SPHN</name>
<dbReference type="Gene3D" id="3.10.20.310">
    <property type="entry name" value="membrane protein fhac"/>
    <property type="match status" value="1"/>
</dbReference>
<evidence type="ECO:0000256" key="2">
    <source>
        <dbReference type="ARBA" id="ARBA00022692"/>
    </source>
</evidence>